<evidence type="ECO:0008006" key="4">
    <source>
        <dbReference type="Google" id="ProtNLM"/>
    </source>
</evidence>
<dbReference type="PANTHER" id="PTHR31286:SF180">
    <property type="entry name" value="OS10G0362600 PROTEIN"/>
    <property type="match status" value="1"/>
</dbReference>
<dbReference type="InterPro" id="IPR040256">
    <property type="entry name" value="At4g02000-like"/>
</dbReference>
<proteinExistence type="predicted"/>
<name>A0ABR2T7A6_9ROSI</name>
<feature type="region of interest" description="Disordered" evidence="1">
    <location>
        <begin position="490"/>
        <end position="543"/>
    </location>
</feature>
<evidence type="ECO:0000313" key="2">
    <source>
        <dbReference type="EMBL" id="KAK9033373.1"/>
    </source>
</evidence>
<dbReference type="PANTHER" id="PTHR31286">
    <property type="entry name" value="GLYCINE-RICH CELL WALL STRUCTURAL PROTEIN 1.8-LIKE"/>
    <property type="match status" value="1"/>
</dbReference>
<evidence type="ECO:0000256" key="1">
    <source>
        <dbReference type="SAM" id="MobiDB-lite"/>
    </source>
</evidence>
<reference evidence="2 3" key="1">
    <citation type="journal article" date="2024" name="G3 (Bethesda)">
        <title>Genome assembly of Hibiscus sabdariffa L. provides insights into metabolisms of medicinal natural products.</title>
        <authorList>
            <person name="Kim T."/>
        </authorList>
    </citation>
    <scope>NUCLEOTIDE SEQUENCE [LARGE SCALE GENOMIC DNA]</scope>
    <source>
        <strain evidence="2">TK-2024</strain>
        <tissue evidence="2">Old leaves</tissue>
    </source>
</reference>
<sequence length="543" mass="57733">MAASSRSTTILCYHDGPLVLPFLGFPTGVASSSTLVTVNSRGPWTFKGDWLALAALNPNYSIDEYTFLSMNVWICIYGIPSILMDDDDIANHTGNSLGAMIGTVVKVDTRRIDLNMVDYLRTGIVLDVTKPVRRCVAIGGSGPSPKLCPLQYEHLPTLCPRCGIIGQALDSCSTFKPTPNSKLQYGDWLRYIPPKKQEQNTRSKGSIRYLDGAHSSKPKTLANVADVESTNAPTNPVDATVPMVAVIETPFLAATDPLGTVKAIEPKLVAATIPFPPTMAITNTPQVAGMIPSKVVDTEATKVPTTLVDVNINVPVVVVFKPQSTGPFGSTMAFRDIDPRKAPGNNVPCTKQLIPIATTPTQPPALMNAIPVSVGPVLPSCSPREVVALAATSPVLVADPVDDVEDGFVRDEPAAAVDLVSGDVLVVDPMGTVHVYEPSFLGDESDVLVTHSSHLEIASVKAASNFETIDEWFAEDEETNIPVVVAPPLQVPAKRSSGGADSSKTKRARSSTPTSKDVQLIKAGMSSSKNSMAVVDRQPCRGK</sequence>
<gene>
    <name evidence="2" type="ORF">V6N11_018406</name>
</gene>
<accession>A0ABR2T7A6</accession>
<organism evidence="2 3">
    <name type="scientific">Hibiscus sabdariffa</name>
    <name type="common">roselle</name>
    <dbReference type="NCBI Taxonomy" id="183260"/>
    <lineage>
        <taxon>Eukaryota</taxon>
        <taxon>Viridiplantae</taxon>
        <taxon>Streptophyta</taxon>
        <taxon>Embryophyta</taxon>
        <taxon>Tracheophyta</taxon>
        <taxon>Spermatophyta</taxon>
        <taxon>Magnoliopsida</taxon>
        <taxon>eudicotyledons</taxon>
        <taxon>Gunneridae</taxon>
        <taxon>Pentapetalae</taxon>
        <taxon>rosids</taxon>
        <taxon>malvids</taxon>
        <taxon>Malvales</taxon>
        <taxon>Malvaceae</taxon>
        <taxon>Malvoideae</taxon>
        <taxon>Hibiscus</taxon>
    </lineage>
</organism>
<keyword evidence="3" id="KW-1185">Reference proteome</keyword>
<dbReference type="Proteomes" id="UP001396334">
    <property type="component" value="Unassembled WGS sequence"/>
</dbReference>
<comment type="caution">
    <text evidence="2">The sequence shown here is derived from an EMBL/GenBank/DDBJ whole genome shotgun (WGS) entry which is preliminary data.</text>
</comment>
<protein>
    <recommendedName>
        <fullName evidence="4">DUF4283 domain-containing protein</fullName>
    </recommendedName>
</protein>
<dbReference type="EMBL" id="JBBPBN010000008">
    <property type="protein sequence ID" value="KAK9033373.1"/>
    <property type="molecule type" value="Genomic_DNA"/>
</dbReference>
<evidence type="ECO:0000313" key="3">
    <source>
        <dbReference type="Proteomes" id="UP001396334"/>
    </source>
</evidence>